<keyword evidence="2" id="KW-1185">Reference proteome</keyword>
<accession>A0AAP0IEZ8</accession>
<comment type="caution">
    <text evidence="1">The sequence shown here is derived from an EMBL/GenBank/DDBJ whole genome shotgun (WGS) entry which is preliminary data.</text>
</comment>
<gene>
    <name evidence="1" type="ORF">Syun_020869</name>
</gene>
<reference evidence="1 2" key="1">
    <citation type="submission" date="2024-01" db="EMBL/GenBank/DDBJ databases">
        <title>Genome assemblies of Stephania.</title>
        <authorList>
            <person name="Yang L."/>
        </authorList>
    </citation>
    <scope>NUCLEOTIDE SEQUENCE [LARGE SCALE GENOMIC DNA]</scope>
    <source>
        <strain evidence="1">YNDBR</strain>
        <tissue evidence="1">Leaf</tissue>
    </source>
</reference>
<evidence type="ECO:0000313" key="2">
    <source>
        <dbReference type="Proteomes" id="UP001420932"/>
    </source>
</evidence>
<name>A0AAP0IEZ8_9MAGN</name>
<dbReference type="EMBL" id="JBBNAF010000009">
    <property type="protein sequence ID" value="KAK9114072.1"/>
    <property type="molecule type" value="Genomic_DNA"/>
</dbReference>
<sequence>MKKNDGLPFPLMITTFYRENQVNMAGLEIYVFQEKTIIDEVIERYGKIDRYEESEDKREKVEIASREIEQRRKYRDDTRRVLEEMLRSRNNLNVEQPFMDNDGLYMEELELAFMCTILHSKMRTLRIQELVFENQRALAMSIHMMEMTMSRRHRRQRGGKVPIPST</sequence>
<protein>
    <submittedName>
        <fullName evidence="1">Uncharacterized protein</fullName>
    </submittedName>
</protein>
<dbReference type="AlphaFoldDB" id="A0AAP0IEZ8"/>
<organism evidence="1 2">
    <name type="scientific">Stephania yunnanensis</name>
    <dbReference type="NCBI Taxonomy" id="152371"/>
    <lineage>
        <taxon>Eukaryota</taxon>
        <taxon>Viridiplantae</taxon>
        <taxon>Streptophyta</taxon>
        <taxon>Embryophyta</taxon>
        <taxon>Tracheophyta</taxon>
        <taxon>Spermatophyta</taxon>
        <taxon>Magnoliopsida</taxon>
        <taxon>Ranunculales</taxon>
        <taxon>Menispermaceae</taxon>
        <taxon>Menispermoideae</taxon>
        <taxon>Cissampelideae</taxon>
        <taxon>Stephania</taxon>
    </lineage>
</organism>
<dbReference type="Proteomes" id="UP001420932">
    <property type="component" value="Unassembled WGS sequence"/>
</dbReference>
<evidence type="ECO:0000313" key="1">
    <source>
        <dbReference type="EMBL" id="KAK9114072.1"/>
    </source>
</evidence>
<proteinExistence type="predicted"/>